<name>G2E365_9GAMM</name>
<dbReference type="InterPro" id="IPR050903">
    <property type="entry name" value="Bact_Chemotaxis_MeTrfase"/>
</dbReference>
<dbReference type="Proteomes" id="UP000004200">
    <property type="component" value="Unassembled WGS sequence"/>
</dbReference>
<dbReference type="PIRSF" id="PIRSF000410">
    <property type="entry name" value="CheR"/>
    <property type="match status" value="1"/>
</dbReference>
<evidence type="ECO:0000256" key="5">
    <source>
        <dbReference type="PIRNR" id="PIRNR000410"/>
    </source>
</evidence>
<dbReference type="eggNOG" id="COG1352">
    <property type="taxonomic scope" value="Bacteria"/>
</dbReference>
<dbReference type="Gene3D" id="1.10.155.10">
    <property type="entry name" value="Chemotaxis receptor methyltransferase CheR, N-terminal domain"/>
    <property type="match status" value="1"/>
</dbReference>
<dbReference type="GO" id="GO:0032259">
    <property type="term" value="P:methylation"/>
    <property type="evidence" value="ECO:0007669"/>
    <property type="project" value="UniProtKB-KW"/>
</dbReference>
<evidence type="ECO:0000256" key="2">
    <source>
        <dbReference type="ARBA" id="ARBA00022603"/>
    </source>
</evidence>
<dbReference type="PRINTS" id="PR00996">
    <property type="entry name" value="CHERMTFRASE"/>
</dbReference>
<evidence type="ECO:0000256" key="6">
    <source>
        <dbReference type="PIRSR" id="PIRSR000410-1"/>
    </source>
</evidence>
<feature type="binding site" evidence="6">
    <location>
        <position position="125"/>
    </location>
    <ligand>
        <name>S-adenosyl-L-methionine</name>
        <dbReference type="ChEBI" id="CHEBI:59789"/>
    </ligand>
</feature>
<dbReference type="SMART" id="SM00138">
    <property type="entry name" value="MeTrc"/>
    <property type="match status" value="1"/>
</dbReference>
<organism evidence="8 9">
    <name type="scientific">Thiorhodococcus drewsii AZ1</name>
    <dbReference type="NCBI Taxonomy" id="765913"/>
    <lineage>
        <taxon>Bacteria</taxon>
        <taxon>Pseudomonadati</taxon>
        <taxon>Pseudomonadota</taxon>
        <taxon>Gammaproteobacteria</taxon>
        <taxon>Chromatiales</taxon>
        <taxon>Chromatiaceae</taxon>
        <taxon>Thiorhodococcus</taxon>
    </lineage>
</organism>
<dbReference type="PROSITE" id="PS50123">
    <property type="entry name" value="CHER"/>
    <property type="match status" value="1"/>
</dbReference>
<gene>
    <name evidence="8" type="ORF">ThidrDRAFT_2728</name>
</gene>
<dbReference type="InterPro" id="IPR022642">
    <property type="entry name" value="CheR_C"/>
</dbReference>
<dbReference type="InterPro" id="IPR022641">
    <property type="entry name" value="CheR_N"/>
</dbReference>
<keyword evidence="3 5" id="KW-0808">Transferase</keyword>
<dbReference type="PATRIC" id="fig|765913.3.peg.2783"/>
<dbReference type="SUPFAM" id="SSF47757">
    <property type="entry name" value="Chemotaxis receptor methyltransferase CheR, N-terminal domain"/>
    <property type="match status" value="1"/>
</dbReference>
<evidence type="ECO:0000256" key="3">
    <source>
        <dbReference type="ARBA" id="ARBA00022679"/>
    </source>
</evidence>
<dbReference type="Pfam" id="PF01739">
    <property type="entry name" value="CheR"/>
    <property type="match status" value="1"/>
</dbReference>
<feature type="binding site" evidence="6">
    <location>
        <position position="153"/>
    </location>
    <ligand>
        <name>S-adenosyl-L-methionine</name>
        <dbReference type="ChEBI" id="CHEBI:59789"/>
    </ligand>
</feature>
<keyword evidence="2 5" id="KW-0489">Methyltransferase</keyword>
<dbReference type="InterPro" id="IPR000780">
    <property type="entry name" value="CheR_MeTrfase"/>
</dbReference>
<dbReference type="PANTHER" id="PTHR24422:SF21">
    <property type="entry name" value="CHEMOTAXIS PROTEIN METHYLTRANSFERASE 1"/>
    <property type="match status" value="1"/>
</dbReference>
<accession>G2E365</accession>
<dbReference type="Pfam" id="PF03705">
    <property type="entry name" value="CheR_N"/>
    <property type="match status" value="1"/>
</dbReference>
<dbReference type="InterPro" id="IPR029063">
    <property type="entry name" value="SAM-dependent_MTases_sf"/>
</dbReference>
<sequence>MLWVQELSQGYTVIDAQDYAEFARFLSECCGLVLGENRQYLVSSRLSRLLDEFGFKDVGALLKSLRQTKNPALKSRVIDAMTTNETSWFRDVYPFEILRQVVLPELAAKQKPIKIWSAACSSGQEPYSISMVVAELAAASPLKNVSVSILATDLSESVLSEARTGLYDGLSIVRGLSPERRQRFFETVKNGHQIKPDIQRRVRFQKLNLMDSYAMLGKFDIVFCRNVLIYFSAETKRRIFDGIARQMDPGGYLFVGASEAVGSYTDAFEIIRAPQGTMLRRR</sequence>
<feature type="domain" description="CheR-type methyltransferase" evidence="7">
    <location>
        <begin position="7"/>
        <end position="282"/>
    </location>
</feature>
<feature type="binding site" evidence="6">
    <location>
        <position position="86"/>
    </location>
    <ligand>
        <name>S-adenosyl-L-methionine</name>
        <dbReference type="ChEBI" id="CHEBI:59789"/>
    </ligand>
</feature>
<dbReference type="GO" id="GO:0008983">
    <property type="term" value="F:protein-glutamate O-methyltransferase activity"/>
    <property type="evidence" value="ECO:0007669"/>
    <property type="project" value="UniProtKB-EC"/>
</dbReference>
<comment type="catalytic activity">
    <reaction evidence="1 5">
        <text>L-glutamyl-[protein] + S-adenosyl-L-methionine = [protein]-L-glutamate 5-O-methyl ester + S-adenosyl-L-homocysteine</text>
        <dbReference type="Rhea" id="RHEA:24452"/>
        <dbReference type="Rhea" id="RHEA-COMP:10208"/>
        <dbReference type="Rhea" id="RHEA-COMP:10311"/>
        <dbReference type="ChEBI" id="CHEBI:29973"/>
        <dbReference type="ChEBI" id="CHEBI:57856"/>
        <dbReference type="ChEBI" id="CHEBI:59789"/>
        <dbReference type="ChEBI" id="CHEBI:82795"/>
        <dbReference type="EC" id="2.1.1.80"/>
    </reaction>
</comment>
<dbReference type="Gene3D" id="3.40.50.150">
    <property type="entry name" value="Vaccinia Virus protein VP39"/>
    <property type="match status" value="1"/>
</dbReference>
<dbReference type="STRING" id="765913.ThidrDRAFT_2728"/>
<keyword evidence="9" id="KW-1185">Reference proteome</keyword>
<keyword evidence="4 5" id="KW-0949">S-adenosyl-L-methionine</keyword>
<feature type="binding site" evidence="6">
    <location>
        <begin position="225"/>
        <end position="226"/>
    </location>
    <ligand>
        <name>S-adenosyl-L-methionine</name>
        <dbReference type="ChEBI" id="CHEBI:59789"/>
    </ligand>
</feature>
<reference evidence="8 9" key="1">
    <citation type="submission" date="2011-06" db="EMBL/GenBank/DDBJ databases">
        <title>The draft genome of Thiorhodococcus drewsii AZ1.</title>
        <authorList>
            <consortium name="US DOE Joint Genome Institute (JGI-PGF)"/>
            <person name="Lucas S."/>
            <person name="Han J."/>
            <person name="Lapidus A."/>
            <person name="Cheng J.-F."/>
            <person name="Goodwin L."/>
            <person name="Pitluck S."/>
            <person name="Peters L."/>
            <person name="Land M.L."/>
            <person name="Hauser L."/>
            <person name="Vogl K."/>
            <person name="Liu Z."/>
            <person name="Imhoff J."/>
            <person name="Thiel V."/>
            <person name="Frigaard N.-U."/>
            <person name="Bryant D.A."/>
            <person name="Woyke T.J."/>
        </authorList>
    </citation>
    <scope>NUCLEOTIDE SEQUENCE [LARGE SCALE GENOMIC DNA]</scope>
    <source>
        <strain evidence="8 9">AZ1</strain>
    </source>
</reference>
<feature type="binding site" evidence="6">
    <location>
        <begin position="208"/>
        <end position="209"/>
    </location>
    <ligand>
        <name>S-adenosyl-L-methionine</name>
        <dbReference type="ChEBI" id="CHEBI:59789"/>
    </ligand>
</feature>
<dbReference type="InterPro" id="IPR026024">
    <property type="entry name" value="Chemotaxis_MeTrfase_CheR"/>
</dbReference>
<feature type="binding site" evidence="6">
    <location>
        <position position="90"/>
    </location>
    <ligand>
        <name>S-adenosyl-L-methionine</name>
        <dbReference type="ChEBI" id="CHEBI:59789"/>
    </ligand>
</feature>
<evidence type="ECO:0000313" key="9">
    <source>
        <dbReference type="Proteomes" id="UP000004200"/>
    </source>
</evidence>
<evidence type="ECO:0000256" key="1">
    <source>
        <dbReference type="ARBA" id="ARBA00001541"/>
    </source>
</evidence>
<evidence type="ECO:0000256" key="4">
    <source>
        <dbReference type="ARBA" id="ARBA00022691"/>
    </source>
</evidence>
<protein>
    <recommendedName>
        <fullName evidence="5">Chemotaxis protein methyltransferase</fullName>
        <ecNumber evidence="5">2.1.1.80</ecNumber>
    </recommendedName>
</protein>
<dbReference type="SUPFAM" id="SSF53335">
    <property type="entry name" value="S-adenosyl-L-methionine-dependent methyltransferases"/>
    <property type="match status" value="1"/>
</dbReference>
<evidence type="ECO:0000259" key="7">
    <source>
        <dbReference type="PROSITE" id="PS50123"/>
    </source>
</evidence>
<evidence type="ECO:0000313" key="8">
    <source>
        <dbReference type="EMBL" id="EGV30527.1"/>
    </source>
</evidence>
<dbReference type="PANTHER" id="PTHR24422">
    <property type="entry name" value="CHEMOTAXIS PROTEIN METHYLTRANSFERASE"/>
    <property type="match status" value="1"/>
</dbReference>
<feature type="binding site" evidence="6">
    <location>
        <position position="84"/>
    </location>
    <ligand>
        <name>S-adenosyl-L-methionine</name>
        <dbReference type="ChEBI" id="CHEBI:59789"/>
    </ligand>
</feature>
<dbReference type="InterPro" id="IPR036804">
    <property type="entry name" value="CheR_N_sf"/>
</dbReference>
<proteinExistence type="predicted"/>
<dbReference type="EMBL" id="AFWT01000018">
    <property type="protein sequence ID" value="EGV30527.1"/>
    <property type="molecule type" value="Genomic_DNA"/>
</dbReference>
<dbReference type="AlphaFoldDB" id="G2E365"/>
<dbReference type="EC" id="2.1.1.80" evidence="5"/>
<comment type="caution">
    <text evidence="8">The sequence shown here is derived from an EMBL/GenBank/DDBJ whole genome shotgun (WGS) entry which is preliminary data.</text>
</comment>
<comment type="function">
    <text evidence="5">Methylation of the membrane-bound methyl-accepting chemotaxis proteins (MCP) to form gamma-glutamyl methyl ester residues in MCP.</text>
</comment>